<dbReference type="AlphaFoldDB" id="A0A9E8KJM9"/>
<accession>A0A9E8KJM9</accession>
<sequence>MPLNNVIQIKDKDTQKALDSLNRITGLTWDSIPVSLVPKGLVINAEKQTAYALERKRA</sequence>
<dbReference type="KEGG" id="asem:NNL22_00995"/>
<organism evidence="1 2">
    <name type="scientific">Alkalimarinus sediminis</name>
    <dbReference type="NCBI Taxonomy" id="1632866"/>
    <lineage>
        <taxon>Bacteria</taxon>
        <taxon>Pseudomonadati</taxon>
        <taxon>Pseudomonadota</taxon>
        <taxon>Gammaproteobacteria</taxon>
        <taxon>Alteromonadales</taxon>
        <taxon>Alteromonadaceae</taxon>
        <taxon>Alkalimarinus</taxon>
    </lineage>
</organism>
<reference evidence="1" key="1">
    <citation type="submission" date="2022-07" db="EMBL/GenBank/DDBJ databases">
        <title>Alkalimarinus sp. nov., isolated from gut of a Alitta virens.</title>
        <authorList>
            <person name="Yang A.I."/>
            <person name="Shin N.-R."/>
        </authorList>
    </citation>
    <scope>NUCLEOTIDE SEQUENCE</scope>
    <source>
        <strain evidence="1">FA028</strain>
    </source>
</reference>
<dbReference type="RefSeq" id="WP_251810971.1">
    <property type="nucleotide sequence ID" value="NZ_CP101527.1"/>
</dbReference>
<dbReference type="EMBL" id="CP101527">
    <property type="protein sequence ID" value="UZW75216.1"/>
    <property type="molecule type" value="Genomic_DNA"/>
</dbReference>
<evidence type="ECO:0000313" key="2">
    <source>
        <dbReference type="Proteomes" id="UP001164472"/>
    </source>
</evidence>
<name>A0A9E8KJM9_9ALTE</name>
<dbReference type="Proteomes" id="UP001164472">
    <property type="component" value="Chromosome"/>
</dbReference>
<gene>
    <name evidence="1" type="ORF">NNL22_00995</name>
</gene>
<keyword evidence="2" id="KW-1185">Reference proteome</keyword>
<protein>
    <submittedName>
        <fullName evidence="1">Uncharacterized protein</fullName>
    </submittedName>
</protein>
<evidence type="ECO:0000313" key="1">
    <source>
        <dbReference type="EMBL" id="UZW75216.1"/>
    </source>
</evidence>
<proteinExistence type="predicted"/>